<dbReference type="AlphaFoldDB" id="A0A0E9PNH8"/>
<evidence type="ECO:0000313" key="1">
    <source>
        <dbReference type="EMBL" id="JAH05822.1"/>
    </source>
</evidence>
<organism evidence="1">
    <name type="scientific">Anguilla anguilla</name>
    <name type="common">European freshwater eel</name>
    <name type="synonym">Muraena anguilla</name>
    <dbReference type="NCBI Taxonomy" id="7936"/>
    <lineage>
        <taxon>Eukaryota</taxon>
        <taxon>Metazoa</taxon>
        <taxon>Chordata</taxon>
        <taxon>Craniata</taxon>
        <taxon>Vertebrata</taxon>
        <taxon>Euteleostomi</taxon>
        <taxon>Actinopterygii</taxon>
        <taxon>Neopterygii</taxon>
        <taxon>Teleostei</taxon>
        <taxon>Anguilliformes</taxon>
        <taxon>Anguillidae</taxon>
        <taxon>Anguilla</taxon>
    </lineage>
</organism>
<sequence>MLTHAHTNPVKSIVPQMKPKQDAFFSCENK</sequence>
<name>A0A0E9PNH8_ANGAN</name>
<proteinExistence type="predicted"/>
<reference evidence="1" key="2">
    <citation type="journal article" date="2015" name="Fish Shellfish Immunol.">
        <title>Early steps in the European eel (Anguilla anguilla)-Vibrio vulnificus interaction in the gills: Role of the RtxA13 toxin.</title>
        <authorList>
            <person name="Callol A."/>
            <person name="Pajuelo D."/>
            <person name="Ebbesson L."/>
            <person name="Teles M."/>
            <person name="MacKenzie S."/>
            <person name="Amaro C."/>
        </authorList>
    </citation>
    <scope>NUCLEOTIDE SEQUENCE</scope>
</reference>
<reference evidence="1" key="1">
    <citation type="submission" date="2014-11" db="EMBL/GenBank/DDBJ databases">
        <authorList>
            <person name="Amaro Gonzalez C."/>
        </authorList>
    </citation>
    <scope>NUCLEOTIDE SEQUENCE</scope>
</reference>
<accession>A0A0E9PNH8</accession>
<dbReference type="EMBL" id="GBXM01102755">
    <property type="protein sequence ID" value="JAH05822.1"/>
    <property type="molecule type" value="Transcribed_RNA"/>
</dbReference>
<protein>
    <submittedName>
        <fullName evidence="1">Uncharacterized protein</fullName>
    </submittedName>
</protein>